<dbReference type="InterPro" id="IPR036514">
    <property type="entry name" value="SGNH_hydro_sf"/>
</dbReference>
<reference evidence="3 4" key="1">
    <citation type="submission" date="2016-10" db="EMBL/GenBank/DDBJ databases">
        <authorList>
            <person name="de Groot N.N."/>
        </authorList>
    </citation>
    <scope>NUCLEOTIDE SEQUENCE [LARGE SCALE GENOMIC DNA]</scope>
    <source>
        <strain evidence="3 4">DSM 26130</strain>
    </source>
</reference>
<dbReference type="OrthoDB" id="9795554at2"/>
<keyword evidence="4" id="KW-1185">Reference proteome</keyword>
<evidence type="ECO:0000313" key="4">
    <source>
        <dbReference type="Proteomes" id="UP000198598"/>
    </source>
</evidence>
<dbReference type="Pfam" id="PF03629">
    <property type="entry name" value="SASA"/>
    <property type="match status" value="1"/>
</dbReference>
<name>A0A1I1RQA0_9BACT</name>
<protein>
    <recommendedName>
        <fullName evidence="2">Sialate O-acetylesterase domain-containing protein</fullName>
    </recommendedName>
</protein>
<evidence type="ECO:0000256" key="1">
    <source>
        <dbReference type="ARBA" id="ARBA00022801"/>
    </source>
</evidence>
<evidence type="ECO:0000313" key="3">
    <source>
        <dbReference type="EMBL" id="SFD33733.1"/>
    </source>
</evidence>
<dbReference type="AlphaFoldDB" id="A0A1I1RQA0"/>
<keyword evidence="1" id="KW-0378">Hydrolase</keyword>
<gene>
    <name evidence="3" type="ORF">SAMN05216167_104411</name>
</gene>
<dbReference type="RefSeq" id="WP_093827034.1">
    <property type="nucleotide sequence ID" value="NZ_FOLQ01000004.1"/>
</dbReference>
<dbReference type="PANTHER" id="PTHR31988">
    <property type="entry name" value="ESTERASE, PUTATIVE (DUF303)-RELATED"/>
    <property type="match status" value="1"/>
</dbReference>
<dbReference type="Proteomes" id="UP000198598">
    <property type="component" value="Unassembled WGS sequence"/>
</dbReference>
<feature type="domain" description="Sialate O-acetylesterase" evidence="2">
    <location>
        <begin position="33"/>
        <end position="261"/>
    </location>
</feature>
<dbReference type="EMBL" id="FOLQ01000004">
    <property type="protein sequence ID" value="SFD33733.1"/>
    <property type="molecule type" value="Genomic_DNA"/>
</dbReference>
<proteinExistence type="predicted"/>
<dbReference type="SUPFAM" id="SSF52266">
    <property type="entry name" value="SGNH hydrolase"/>
    <property type="match status" value="1"/>
</dbReference>
<dbReference type="Gene3D" id="3.40.50.1110">
    <property type="entry name" value="SGNH hydrolase"/>
    <property type="match status" value="1"/>
</dbReference>
<dbReference type="GO" id="GO:0016788">
    <property type="term" value="F:hydrolase activity, acting on ester bonds"/>
    <property type="evidence" value="ECO:0007669"/>
    <property type="project" value="UniProtKB-ARBA"/>
</dbReference>
<dbReference type="STRING" id="662367.SAMN05216167_104411"/>
<evidence type="ECO:0000259" key="2">
    <source>
        <dbReference type="Pfam" id="PF03629"/>
    </source>
</evidence>
<dbReference type="InterPro" id="IPR052940">
    <property type="entry name" value="Carb_Esterase_6"/>
</dbReference>
<sequence>MTNRSNFLKQAPLLLSLVLLMSLAFKQDVPPRLHLFLLIGQSNMAGRGVPDAEDQQTNLRIWMLTKELSWVPARDPMHFDKPAVIGVGPGLTFARQLANTYPTLNIGLIPSAVGGSGIDAWKPGAYYEPTKSYPYDDALRRAKKALENGQLAGFIWHQGESDSTPTNAPAYGEKLTELVQRFRKDLNAPHVPFVVGTLGDFVVKRNPEAKTINDALQQAPNHNPDLYCVVSSGLTDKGDSTHFDTASARTLGRRYADVFIQKKLLTAKR</sequence>
<accession>A0A1I1RQA0</accession>
<dbReference type="PANTHER" id="PTHR31988:SF19">
    <property type="entry name" value="9-O-ACETYL-N-ACETYLNEURAMINIC ACID DEACETYLASE-RELATED"/>
    <property type="match status" value="1"/>
</dbReference>
<organism evidence="3 4">
    <name type="scientific">Spirosoma endophyticum</name>
    <dbReference type="NCBI Taxonomy" id="662367"/>
    <lineage>
        <taxon>Bacteria</taxon>
        <taxon>Pseudomonadati</taxon>
        <taxon>Bacteroidota</taxon>
        <taxon>Cytophagia</taxon>
        <taxon>Cytophagales</taxon>
        <taxon>Cytophagaceae</taxon>
        <taxon>Spirosoma</taxon>
    </lineage>
</organism>
<dbReference type="InterPro" id="IPR005181">
    <property type="entry name" value="SASA"/>
</dbReference>